<reference evidence="2 3" key="1">
    <citation type="journal article" date="2018" name="Mol. Biol. Evol.">
        <title>Analysis of the draft genome of the red seaweed Gracilariopsis chorda provides insights into genome size evolution in Rhodophyta.</title>
        <authorList>
            <person name="Lee J."/>
            <person name="Yang E.C."/>
            <person name="Graf L."/>
            <person name="Yang J.H."/>
            <person name="Qiu H."/>
            <person name="Zel Zion U."/>
            <person name="Chan C.X."/>
            <person name="Stephens T.G."/>
            <person name="Weber A.P.M."/>
            <person name="Boo G.H."/>
            <person name="Boo S.M."/>
            <person name="Kim K.M."/>
            <person name="Shin Y."/>
            <person name="Jung M."/>
            <person name="Lee S.J."/>
            <person name="Yim H.S."/>
            <person name="Lee J.H."/>
            <person name="Bhattacharya D."/>
            <person name="Yoon H.S."/>
        </authorList>
    </citation>
    <scope>NUCLEOTIDE SEQUENCE [LARGE SCALE GENOMIC DNA]</scope>
    <source>
        <strain evidence="2 3">SKKU-2015</strain>
        <tissue evidence="2">Whole body</tissue>
    </source>
</reference>
<feature type="compositionally biased region" description="Basic and acidic residues" evidence="1">
    <location>
        <begin position="1"/>
        <end position="13"/>
    </location>
</feature>
<gene>
    <name evidence="2" type="ORF">BWQ96_00657</name>
</gene>
<organism evidence="2 3">
    <name type="scientific">Gracilariopsis chorda</name>
    <dbReference type="NCBI Taxonomy" id="448386"/>
    <lineage>
        <taxon>Eukaryota</taxon>
        <taxon>Rhodophyta</taxon>
        <taxon>Florideophyceae</taxon>
        <taxon>Rhodymeniophycidae</taxon>
        <taxon>Gracilariales</taxon>
        <taxon>Gracilariaceae</taxon>
        <taxon>Gracilariopsis</taxon>
    </lineage>
</organism>
<keyword evidence="3" id="KW-1185">Reference proteome</keyword>
<name>A0A2V3J6G7_9FLOR</name>
<feature type="compositionally biased region" description="Polar residues" evidence="1">
    <location>
        <begin position="15"/>
        <end position="24"/>
    </location>
</feature>
<dbReference type="Proteomes" id="UP000247409">
    <property type="component" value="Unassembled WGS sequence"/>
</dbReference>
<accession>A0A2V3J6G7</accession>
<dbReference type="AlphaFoldDB" id="A0A2V3J6G7"/>
<evidence type="ECO:0000313" key="3">
    <source>
        <dbReference type="Proteomes" id="UP000247409"/>
    </source>
</evidence>
<evidence type="ECO:0000313" key="2">
    <source>
        <dbReference type="EMBL" id="PXF49587.1"/>
    </source>
</evidence>
<protein>
    <submittedName>
        <fullName evidence="2">Uncharacterized protein</fullName>
    </submittedName>
</protein>
<sequence length="224" mass="26134">MDKLASELEKEARSLLNNSHSNETVAARPQQPPELRRFHPLHELHRPQYDLKRVLVFQQLSRYLFAHRRWAMPRFTSTVVPFARRSTNDRRLSSSQSSDEFGVLGSSEAKMWRNIFRNDKTRIAGSRYKPLSRGYRFDVEPPRQLDRKKAVELLRQSVDAAATKVPLTPSEKKEIQLILQENSHECLEHVESEVRSRLLEDEDFDSDVYPSATSQFLAWADMPE</sequence>
<proteinExistence type="predicted"/>
<comment type="caution">
    <text evidence="2">The sequence shown here is derived from an EMBL/GenBank/DDBJ whole genome shotgun (WGS) entry which is preliminary data.</text>
</comment>
<dbReference type="EMBL" id="NBIV01000004">
    <property type="protein sequence ID" value="PXF49587.1"/>
    <property type="molecule type" value="Genomic_DNA"/>
</dbReference>
<feature type="region of interest" description="Disordered" evidence="1">
    <location>
        <begin position="1"/>
        <end position="34"/>
    </location>
</feature>
<evidence type="ECO:0000256" key="1">
    <source>
        <dbReference type="SAM" id="MobiDB-lite"/>
    </source>
</evidence>